<reference evidence="1 2" key="1">
    <citation type="journal article" date="2019" name="Commun. Biol.">
        <title>The bagworm genome reveals a unique fibroin gene that provides high tensile strength.</title>
        <authorList>
            <person name="Kono N."/>
            <person name="Nakamura H."/>
            <person name="Ohtoshi R."/>
            <person name="Tomita M."/>
            <person name="Numata K."/>
            <person name="Arakawa K."/>
        </authorList>
    </citation>
    <scope>NUCLEOTIDE SEQUENCE [LARGE SCALE GENOMIC DNA]</scope>
</reference>
<comment type="caution">
    <text evidence="1">The sequence shown here is derived from an EMBL/GenBank/DDBJ whole genome shotgun (WGS) entry which is preliminary data.</text>
</comment>
<dbReference type="EMBL" id="BGZK01000808">
    <property type="protein sequence ID" value="GBP61224.1"/>
    <property type="molecule type" value="Genomic_DNA"/>
</dbReference>
<proteinExistence type="predicted"/>
<evidence type="ECO:0000313" key="1">
    <source>
        <dbReference type="EMBL" id="GBP61224.1"/>
    </source>
</evidence>
<evidence type="ECO:0000313" key="2">
    <source>
        <dbReference type="Proteomes" id="UP000299102"/>
    </source>
</evidence>
<name>A0A4C1XFI8_EUMVA</name>
<gene>
    <name evidence="1" type="ORF">EVAR_45242_1</name>
</gene>
<accession>A0A4C1XFI8</accession>
<protein>
    <submittedName>
        <fullName evidence="1">Uncharacterized protein</fullName>
    </submittedName>
</protein>
<sequence>MFAYGGDPTSTPHQQLIFKSRRLRPARIKSHQRRAKRNALIKCANQSSLSRGRYLVKAGIRAAGRGLRSQLAGVQNLSTIAVHHELERRPARFDMRSIDARSKGQMEHSVKL</sequence>
<organism evidence="1 2">
    <name type="scientific">Eumeta variegata</name>
    <name type="common">Bagworm moth</name>
    <name type="synonym">Eumeta japonica</name>
    <dbReference type="NCBI Taxonomy" id="151549"/>
    <lineage>
        <taxon>Eukaryota</taxon>
        <taxon>Metazoa</taxon>
        <taxon>Ecdysozoa</taxon>
        <taxon>Arthropoda</taxon>
        <taxon>Hexapoda</taxon>
        <taxon>Insecta</taxon>
        <taxon>Pterygota</taxon>
        <taxon>Neoptera</taxon>
        <taxon>Endopterygota</taxon>
        <taxon>Lepidoptera</taxon>
        <taxon>Glossata</taxon>
        <taxon>Ditrysia</taxon>
        <taxon>Tineoidea</taxon>
        <taxon>Psychidae</taxon>
        <taxon>Oiketicinae</taxon>
        <taxon>Eumeta</taxon>
    </lineage>
</organism>
<dbReference type="AlphaFoldDB" id="A0A4C1XFI8"/>
<keyword evidence="2" id="KW-1185">Reference proteome</keyword>
<dbReference type="Proteomes" id="UP000299102">
    <property type="component" value="Unassembled WGS sequence"/>
</dbReference>